<dbReference type="Proteomes" id="UP000807504">
    <property type="component" value="Unassembled WGS sequence"/>
</dbReference>
<accession>A0A8T0ESI3</accession>
<protein>
    <submittedName>
        <fullName evidence="1">Uncharacterized protein</fullName>
    </submittedName>
</protein>
<proteinExistence type="predicted"/>
<comment type="caution">
    <text evidence="1">The sequence shown here is derived from an EMBL/GenBank/DDBJ whole genome shotgun (WGS) entry which is preliminary data.</text>
</comment>
<evidence type="ECO:0000313" key="1">
    <source>
        <dbReference type="EMBL" id="KAF8776969.1"/>
    </source>
</evidence>
<reference evidence="1" key="1">
    <citation type="journal article" date="2020" name="bioRxiv">
        <title>Chromosome-level reference genome of the European wasp spider Argiope bruennichi: a resource for studies on range expansion and evolutionary adaptation.</title>
        <authorList>
            <person name="Sheffer M.M."/>
            <person name="Hoppe A."/>
            <person name="Krehenwinkel H."/>
            <person name="Uhl G."/>
            <person name="Kuss A.W."/>
            <person name="Jensen L."/>
            <person name="Jensen C."/>
            <person name="Gillespie R.G."/>
            <person name="Hoff K.J."/>
            <person name="Prost S."/>
        </authorList>
    </citation>
    <scope>NUCLEOTIDE SEQUENCE</scope>
</reference>
<name>A0A8T0ESI3_ARGBR</name>
<evidence type="ECO:0000313" key="2">
    <source>
        <dbReference type="Proteomes" id="UP000807504"/>
    </source>
</evidence>
<sequence>MSGCPDKNGTEVSSILTCFDRNDHGTTGDIRNLQLAHIGIRSLCNELLDENPTDAVCKIIIDQTQNAYFVPKYYR</sequence>
<organism evidence="1 2">
    <name type="scientific">Argiope bruennichi</name>
    <name type="common">Wasp spider</name>
    <name type="synonym">Aranea bruennichi</name>
    <dbReference type="NCBI Taxonomy" id="94029"/>
    <lineage>
        <taxon>Eukaryota</taxon>
        <taxon>Metazoa</taxon>
        <taxon>Ecdysozoa</taxon>
        <taxon>Arthropoda</taxon>
        <taxon>Chelicerata</taxon>
        <taxon>Arachnida</taxon>
        <taxon>Araneae</taxon>
        <taxon>Araneomorphae</taxon>
        <taxon>Entelegynae</taxon>
        <taxon>Araneoidea</taxon>
        <taxon>Araneidae</taxon>
        <taxon>Argiope</taxon>
    </lineage>
</organism>
<reference evidence="1" key="2">
    <citation type="submission" date="2020-06" db="EMBL/GenBank/DDBJ databases">
        <authorList>
            <person name="Sheffer M."/>
        </authorList>
    </citation>
    <scope>NUCLEOTIDE SEQUENCE</scope>
</reference>
<dbReference type="AlphaFoldDB" id="A0A8T0ESI3"/>
<gene>
    <name evidence="1" type="ORF">HNY73_013901</name>
</gene>
<dbReference type="EMBL" id="JABXBU010002072">
    <property type="protein sequence ID" value="KAF8776969.1"/>
    <property type="molecule type" value="Genomic_DNA"/>
</dbReference>
<keyword evidence="2" id="KW-1185">Reference proteome</keyword>